<proteinExistence type="predicted"/>
<organism evidence="1 2">
    <name type="scientific">Carboxydothermus hydrogenoformans (strain ATCC BAA-161 / DSM 6008 / Z-2901)</name>
    <dbReference type="NCBI Taxonomy" id="246194"/>
    <lineage>
        <taxon>Bacteria</taxon>
        <taxon>Bacillati</taxon>
        <taxon>Bacillota</taxon>
        <taxon>Clostridia</taxon>
        <taxon>Thermoanaerobacterales</taxon>
        <taxon>Thermoanaerobacteraceae</taxon>
        <taxon>Carboxydothermus</taxon>
    </lineage>
</organism>
<sequence>MNPNLKLAEIMEFDNHFYAEVQEVDSKKYAMELIVDKITGAVSPEMGPNMMWNTKYGHMGRMMGWAYNTSTKNRITAEQALQLAQQYLDKNLPGVKAVEPHEFYGYYTLHTEKDGKITGMLSVNGVNGSIWYHSWHG</sequence>
<dbReference type="KEGG" id="chy:CHY_0822"/>
<dbReference type="Proteomes" id="UP000002706">
    <property type="component" value="Chromosome"/>
</dbReference>
<accession>Q3ADV8</accession>
<name>Q3ADV8_CARHZ</name>
<dbReference type="InParanoid" id="Q3ADV8"/>
<gene>
    <name evidence="1" type="ordered locus">CHY_0822</name>
</gene>
<keyword evidence="2" id="KW-1185">Reference proteome</keyword>
<dbReference type="OrthoDB" id="2082683at2"/>
<dbReference type="AlphaFoldDB" id="Q3ADV8"/>
<evidence type="ECO:0000313" key="2">
    <source>
        <dbReference type="Proteomes" id="UP000002706"/>
    </source>
</evidence>
<dbReference type="HOGENOM" id="CLU_098908_1_0_9"/>
<reference evidence="1 2" key="1">
    <citation type="journal article" date="2005" name="PLoS Genet.">
        <title>Life in hot carbon monoxide: the complete genome sequence of Carboxydothermus hydrogenoformans Z-2901.</title>
        <authorList>
            <person name="Wu M."/>
            <person name="Ren Q."/>
            <person name="Durkin A.S."/>
            <person name="Daugherty S.C."/>
            <person name="Brinkac L.M."/>
            <person name="Dodson R.J."/>
            <person name="Madupu R."/>
            <person name="Sullivan S.A."/>
            <person name="Kolonay J.F."/>
            <person name="Haft D.H."/>
            <person name="Nelson W.C."/>
            <person name="Tallon L.J."/>
            <person name="Jones K.M."/>
            <person name="Ulrich L.E."/>
            <person name="Gonzalez J.M."/>
            <person name="Zhulin I.B."/>
            <person name="Robb F.T."/>
            <person name="Eisen J.A."/>
        </authorList>
    </citation>
    <scope>NUCLEOTIDE SEQUENCE [LARGE SCALE GENOMIC DNA]</scope>
    <source>
        <strain evidence="2">ATCC BAA-161 / DSM 6008 / Z-2901</strain>
    </source>
</reference>
<dbReference type="EMBL" id="CP000141">
    <property type="protein sequence ID" value="ABB13657.1"/>
    <property type="molecule type" value="Genomic_DNA"/>
</dbReference>
<evidence type="ECO:0000313" key="1">
    <source>
        <dbReference type="EMBL" id="ABB13657.1"/>
    </source>
</evidence>
<dbReference type="eggNOG" id="COG3212">
    <property type="taxonomic scope" value="Bacteria"/>
</dbReference>
<protein>
    <submittedName>
        <fullName evidence="1">Uncharacterized protein</fullName>
    </submittedName>
</protein>